<organism evidence="1 2">
    <name type="scientific">Aromatoleum evansii</name>
    <name type="common">Azoarcus evansii</name>
    <dbReference type="NCBI Taxonomy" id="59406"/>
    <lineage>
        <taxon>Bacteria</taxon>
        <taxon>Pseudomonadati</taxon>
        <taxon>Pseudomonadota</taxon>
        <taxon>Betaproteobacteria</taxon>
        <taxon>Rhodocyclales</taxon>
        <taxon>Rhodocyclaceae</taxon>
        <taxon>Aromatoleum</taxon>
    </lineage>
</organism>
<dbReference type="EMBL" id="CP141259">
    <property type="protein sequence ID" value="WRL44116.1"/>
    <property type="molecule type" value="Genomic_DNA"/>
</dbReference>
<accession>A0ABZ1AE36</accession>
<gene>
    <name evidence="1" type="ORF">U5817_12935</name>
</gene>
<proteinExistence type="predicted"/>
<evidence type="ECO:0000313" key="1">
    <source>
        <dbReference type="EMBL" id="WRL44116.1"/>
    </source>
</evidence>
<name>A0ABZ1AE36_AROEV</name>
<sequence>MSKIPESTPALNRLRAAAGLIPLIEDGLRQSKITGEKASLMAEFCSWAAQQATEGGPPEALRLADDIKSGLERLKALLA</sequence>
<dbReference type="RefSeq" id="WP_407277565.1">
    <property type="nucleotide sequence ID" value="NZ_CP141259.1"/>
</dbReference>
<reference evidence="1 2" key="1">
    <citation type="submission" date="2023-12" db="EMBL/GenBank/DDBJ databases">
        <title>A. evansii MAY27, complete genome.</title>
        <authorList>
            <person name="Wang Y."/>
        </authorList>
    </citation>
    <scope>NUCLEOTIDE SEQUENCE [LARGE SCALE GENOMIC DNA]</scope>
    <source>
        <strain evidence="1 2">MAY27</strain>
    </source>
</reference>
<evidence type="ECO:0000313" key="2">
    <source>
        <dbReference type="Proteomes" id="UP001626593"/>
    </source>
</evidence>
<protein>
    <submittedName>
        <fullName evidence="1">Uncharacterized protein</fullName>
    </submittedName>
</protein>
<keyword evidence="2" id="KW-1185">Reference proteome</keyword>
<dbReference type="Proteomes" id="UP001626593">
    <property type="component" value="Chromosome"/>
</dbReference>